<dbReference type="Proteomes" id="UP000027100">
    <property type="component" value="Unassembled WGS sequence"/>
</dbReference>
<evidence type="ECO:0000313" key="2">
    <source>
        <dbReference type="Proteomes" id="UP000027100"/>
    </source>
</evidence>
<accession>A0A062VG05</accession>
<comment type="caution">
    <text evidence="1">The sequence shown here is derived from an EMBL/GenBank/DDBJ whole genome shotgun (WGS) entry which is preliminary data.</text>
</comment>
<dbReference type="AlphaFoldDB" id="A0A062VG05"/>
<organism evidence="1 2">
    <name type="scientific">Hyphomonas polymorpha PS728</name>
    <dbReference type="NCBI Taxonomy" id="1280954"/>
    <lineage>
        <taxon>Bacteria</taxon>
        <taxon>Pseudomonadati</taxon>
        <taxon>Pseudomonadota</taxon>
        <taxon>Alphaproteobacteria</taxon>
        <taxon>Hyphomonadales</taxon>
        <taxon>Hyphomonadaceae</taxon>
        <taxon>Hyphomonas</taxon>
    </lineage>
</organism>
<evidence type="ECO:0000313" key="1">
    <source>
        <dbReference type="EMBL" id="KCZ98370.1"/>
    </source>
</evidence>
<dbReference type="PATRIC" id="fig|1280954.3.peg.2170"/>
<dbReference type="EMBL" id="ARYM01000011">
    <property type="protein sequence ID" value="KCZ98370.1"/>
    <property type="molecule type" value="Genomic_DNA"/>
</dbReference>
<gene>
    <name evidence="1" type="ORF">HPO_10712</name>
</gene>
<dbReference type="STRING" id="1280954.HPO_10712"/>
<dbReference type="RefSeq" id="WP_035598272.1">
    <property type="nucleotide sequence ID" value="NZ_ARYM01000011.1"/>
</dbReference>
<dbReference type="OrthoDB" id="581789at2"/>
<reference evidence="1 2" key="1">
    <citation type="journal article" date="2014" name="Antonie Van Leeuwenhoek">
        <title>Hyphomonas beringensis sp. nov. and Hyphomonas chukchiensis sp. nov., isolated from surface seawater of the Bering Sea and Chukchi Sea.</title>
        <authorList>
            <person name="Li C."/>
            <person name="Lai Q."/>
            <person name="Li G."/>
            <person name="Dong C."/>
            <person name="Wang J."/>
            <person name="Liao Y."/>
            <person name="Shao Z."/>
        </authorList>
    </citation>
    <scope>NUCLEOTIDE SEQUENCE [LARGE SCALE GENOMIC DNA]</scope>
    <source>
        <strain evidence="1 2">PS728</strain>
    </source>
</reference>
<name>A0A062VG05_9PROT</name>
<proteinExistence type="predicted"/>
<dbReference type="eggNOG" id="ENOG5031590">
    <property type="taxonomic scope" value="Bacteria"/>
</dbReference>
<keyword evidence="2" id="KW-1185">Reference proteome</keyword>
<protein>
    <submittedName>
        <fullName evidence="1">Uncharacterized protein</fullName>
    </submittedName>
</protein>
<sequence length="194" mass="21502">MILQLRPCYEGESYPGRHTPFHFLDGSMPPEALSAFLIALFDYGKEHDEETPATLPAIAVGLLAREEQILPGGLILLKGDYMIEPSCCCGLESWREWYWALEGEGTPWLGHDPSPGVEPLPSGLLLHTDMDNEAEDETLPITYDELAAALERAEETFSEFALRLDAWLTDISGAEGQALAVKICDWFRIGPDHA</sequence>